<name>A0A1R1YGD9_9FUNG</name>
<accession>A0A1R1YGD9</accession>
<organism evidence="2 3">
    <name type="scientific">Smittium culicis</name>
    <dbReference type="NCBI Taxonomy" id="133412"/>
    <lineage>
        <taxon>Eukaryota</taxon>
        <taxon>Fungi</taxon>
        <taxon>Fungi incertae sedis</taxon>
        <taxon>Zoopagomycota</taxon>
        <taxon>Kickxellomycotina</taxon>
        <taxon>Harpellomycetes</taxon>
        <taxon>Harpellales</taxon>
        <taxon>Legeriomycetaceae</taxon>
        <taxon>Smittium</taxon>
    </lineage>
</organism>
<comment type="caution">
    <text evidence="2">The sequence shown here is derived from an EMBL/GenBank/DDBJ whole genome shotgun (WGS) entry which is preliminary data.</text>
</comment>
<sequence>MNFDKLSNVAGDMLGHGGEKSENSEGSMLTNLASGVLGNNDDSKQSEGKDLASEAMNMLGGSEKKSGGSGGILNTIIGSNPEALKMKLSMDVMDTLSGKDGKRLEHAKDAATDFIKLQRS</sequence>
<gene>
    <name evidence="2" type="ORF">AYI70_g595</name>
</gene>
<dbReference type="OrthoDB" id="5629560at2759"/>
<dbReference type="AlphaFoldDB" id="A0A1R1YGD9"/>
<keyword evidence="3" id="KW-1185">Reference proteome</keyword>
<feature type="region of interest" description="Disordered" evidence="1">
    <location>
        <begin position="1"/>
        <end position="73"/>
    </location>
</feature>
<dbReference type="EMBL" id="LSSN01000099">
    <property type="protein sequence ID" value="OMJ25875.1"/>
    <property type="molecule type" value="Genomic_DNA"/>
</dbReference>
<feature type="compositionally biased region" description="Polar residues" evidence="1">
    <location>
        <begin position="24"/>
        <end position="33"/>
    </location>
</feature>
<evidence type="ECO:0000313" key="3">
    <source>
        <dbReference type="Proteomes" id="UP000187283"/>
    </source>
</evidence>
<proteinExistence type="predicted"/>
<evidence type="ECO:0000256" key="1">
    <source>
        <dbReference type="SAM" id="MobiDB-lite"/>
    </source>
</evidence>
<reference evidence="2 3" key="1">
    <citation type="submission" date="2017-01" db="EMBL/GenBank/DDBJ databases">
        <authorList>
            <person name="Mah S.A."/>
            <person name="Swanson W.J."/>
            <person name="Moy G.W."/>
            <person name="Vacquier V.D."/>
        </authorList>
    </citation>
    <scope>NUCLEOTIDE SEQUENCE [LARGE SCALE GENOMIC DNA]</scope>
    <source>
        <strain evidence="2 3">GSMNP</strain>
    </source>
</reference>
<dbReference type="Proteomes" id="UP000187283">
    <property type="component" value="Unassembled WGS sequence"/>
</dbReference>
<evidence type="ECO:0000313" key="2">
    <source>
        <dbReference type="EMBL" id="OMJ25875.1"/>
    </source>
</evidence>
<protein>
    <submittedName>
        <fullName evidence="2">Uncharacterized protein</fullName>
    </submittedName>
</protein>
<feature type="compositionally biased region" description="Basic and acidic residues" evidence="1">
    <location>
        <begin position="41"/>
        <end position="52"/>
    </location>
</feature>